<keyword evidence="3" id="KW-1185">Reference proteome</keyword>
<proteinExistence type="predicted"/>
<evidence type="ECO:0000313" key="3">
    <source>
        <dbReference type="Proteomes" id="UP000263262"/>
    </source>
</evidence>
<dbReference type="KEGG" id="vg:63026357"/>
<name>A0A385DU22_9CAUD</name>
<feature type="region of interest" description="Disordered" evidence="1">
    <location>
        <begin position="88"/>
        <end position="209"/>
    </location>
</feature>
<feature type="compositionally biased region" description="Basic and acidic residues" evidence="1">
    <location>
        <begin position="185"/>
        <end position="197"/>
    </location>
</feature>
<protein>
    <recommendedName>
        <fullName evidence="4">Helix-turn-helix DNA binding domain protein</fullName>
    </recommendedName>
</protein>
<dbReference type="GeneID" id="63026357"/>
<sequence length="295" mass="33461">MGDRWFKVDTSIVRNPKVLQLSRTQRWALIELWAYSAEDLTDGVISRTYCDQMIGKRLRNVLIENGFLHWIEPDKTLQIHDYLTHQRSREQVLATSKKRSSAGRKGGKAKAARGTQGAGNLPDDAGSNLPDQPSSKNVADPDPDPDSYLRKFSQSPNEPRANADESEHEPGTEVVPAGGALVVLDDARPDPRRRIEIPDDWQPNDMHRARFPNVDHTEQADAFRDHAISVGRMCAGRAGWDSAFMSWLRKAPTTRRSTTDDRIRDALRVGEKYHHETDDQPADEQPAIDYRRYLQ</sequence>
<feature type="compositionally biased region" description="Basic and acidic residues" evidence="1">
    <location>
        <begin position="269"/>
        <end position="278"/>
    </location>
</feature>
<reference evidence="2 3" key="1">
    <citation type="submission" date="2018-07" db="EMBL/GenBank/DDBJ databases">
        <authorList>
            <person name="Meiner R.S."/>
            <person name="Sylvain J.A."/>
            <person name="Moraes M."/>
            <person name="Washington J.M."/>
            <person name="Garlena R.A."/>
            <person name="Russell D.A."/>
            <person name="Pope W.H."/>
            <person name="Jacobs-Sera D."/>
            <person name="Hatfull G.F."/>
        </authorList>
    </citation>
    <scope>NUCLEOTIDE SEQUENCE [LARGE SCALE GENOMIC DNA]</scope>
</reference>
<dbReference type="EMBL" id="MH651168">
    <property type="protein sequence ID" value="AXQ62963.1"/>
    <property type="molecule type" value="Genomic_DNA"/>
</dbReference>
<feature type="region of interest" description="Disordered" evidence="1">
    <location>
        <begin position="269"/>
        <end position="295"/>
    </location>
</feature>
<dbReference type="RefSeq" id="YP_010001849.1">
    <property type="nucleotide sequence ID" value="NC_053237.1"/>
</dbReference>
<gene>
    <name evidence="2" type="primary">56</name>
    <name evidence="2" type="ORF">SEA_ASHERTHEMAN_56</name>
</gene>
<evidence type="ECO:0000256" key="1">
    <source>
        <dbReference type="SAM" id="MobiDB-lite"/>
    </source>
</evidence>
<feature type="compositionally biased region" description="Basic and acidic residues" evidence="1">
    <location>
        <begin position="161"/>
        <end position="171"/>
    </location>
</feature>
<evidence type="ECO:0008006" key="4">
    <source>
        <dbReference type="Google" id="ProtNLM"/>
    </source>
</evidence>
<dbReference type="Proteomes" id="UP000263262">
    <property type="component" value="Segment"/>
</dbReference>
<evidence type="ECO:0000313" key="2">
    <source>
        <dbReference type="EMBL" id="AXQ62963.1"/>
    </source>
</evidence>
<organism evidence="2 3">
    <name type="scientific">Gordonia phage Ashertheman</name>
    <dbReference type="NCBI Taxonomy" id="2301692"/>
    <lineage>
        <taxon>Viruses</taxon>
        <taxon>Duplodnaviria</taxon>
        <taxon>Heunggongvirae</taxon>
        <taxon>Uroviricota</taxon>
        <taxon>Caudoviricetes</taxon>
        <taxon>Stackebrandtviridae</taxon>
        <taxon>Schenleyvirinae</taxon>
        <taxon>Kroosvirus</taxon>
        <taxon>Kroosvirus ashertheman</taxon>
    </lineage>
</organism>
<feature type="compositionally biased region" description="Basic residues" evidence="1">
    <location>
        <begin position="96"/>
        <end position="111"/>
    </location>
</feature>
<accession>A0A385DU22</accession>